<evidence type="ECO:0000256" key="3">
    <source>
        <dbReference type="ARBA" id="ARBA00022679"/>
    </source>
</evidence>
<evidence type="ECO:0000256" key="5">
    <source>
        <dbReference type="ARBA" id="ARBA00022771"/>
    </source>
</evidence>
<reference evidence="11" key="1">
    <citation type="submission" date="2020-05" db="EMBL/GenBank/DDBJ databases">
        <title>Mycena genomes resolve the evolution of fungal bioluminescence.</title>
        <authorList>
            <person name="Tsai I.J."/>
        </authorList>
    </citation>
    <scope>NUCLEOTIDE SEQUENCE</scope>
    <source>
        <strain evidence="11">110903Hualien_Pintung</strain>
    </source>
</reference>
<dbReference type="PROSITE" id="PS51044">
    <property type="entry name" value="ZF_SP_RING"/>
    <property type="match status" value="1"/>
</dbReference>
<dbReference type="PROSITE" id="PS51466">
    <property type="entry name" value="PINIT"/>
    <property type="match status" value="1"/>
</dbReference>
<dbReference type="EMBL" id="JACAZE010000017">
    <property type="protein sequence ID" value="KAF7296222.1"/>
    <property type="molecule type" value="Genomic_DNA"/>
</dbReference>
<evidence type="ECO:0000256" key="4">
    <source>
        <dbReference type="ARBA" id="ARBA00022723"/>
    </source>
</evidence>
<keyword evidence="7" id="KW-0862">Zinc</keyword>
<dbReference type="OrthoDB" id="28127at2759"/>
<dbReference type="InterPro" id="IPR013083">
    <property type="entry name" value="Znf_RING/FYVE/PHD"/>
</dbReference>
<dbReference type="InterPro" id="IPR038654">
    <property type="entry name" value="PINIT_sf"/>
</dbReference>
<evidence type="ECO:0000256" key="8">
    <source>
        <dbReference type="PROSITE-ProRule" id="PRU00452"/>
    </source>
</evidence>
<sequence>MSATRGASALDEIDTALSRLGWLTVPDFKELITALNRYGATARSISRQGKKADLRMRVEGALHGLKAAPAVSGVWANVRPTAVTLRLVSGASNGTTPAPTMTVSVSLPTPATVRASHSASTSQTPTYVPPLAMPKLAALYTGSKPGGGSVSAPGGSGGAGPSNARLEVNPGPAFRFKPSPFFTVEEPVSIVHECVESYSAQDRREASFTFPLTSAQLAKLRPASGSASTPPTHQLRLFCTSSAFYDPSSRTQNATKNNLDLPMEFPSTCEVFINDTQLKSSLLKGMKRQPGTAPPPDLRVGNGSDGGLRAGAGAENVNKVKMLYVNTTPAGTYAGFKKFYLVVQLVRAERVTTLIENIRDKQSVSAEEIRGKMRASVAASADDDIIAGTLKLPLKCPLSFARIALPARSRKCTHSQCFDCASWFAVMEQTTTWLCPICENVLDWREIIVDGFFAEILRLTPPAADDVLLEADGTWRTIDGRYSSRNPYSAEKRRVEVIELDLDD</sequence>
<feature type="domain" description="PINIT" evidence="10">
    <location>
        <begin position="158"/>
        <end position="349"/>
    </location>
</feature>
<dbReference type="GO" id="GO:0008270">
    <property type="term" value="F:zinc ion binding"/>
    <property type="evidence" value="ECO:0007669"/>
    <property type="project" value="UniProtKB-KW"/>
</dbReference>
<dbReference type="GO" id="GO:0000785">
    <property type="term" value="C:chromatin"/>
    <property type="evidence" value="ECO:0007669"/>
    <property type="project" value="TreeGrafter"/>
</dbReference>
<dbReference type="AlphaFoldDB" id="A0A8H6VWA2"/>
<evidence type="ECO:0000259" key="9">
    <source>
        <dbReference type="PROSITE" id="PS51044"/>
    </source>
</evidence>
<keyword evidence="12" id="KW-1185">Reference proteome</keyword>
<keyword evidence="5 8" id="KW-0863">Zinc-finger</keyword>
<evidence type="ECO:0000256" key="2">
    <source>
        <dbReference type="ARBA" id="ARBA00005383"/>
    </source>
</evidence>
<dbReference type="Proteomes" id="UP000613580">
    <property type="component" value="Unassembled WGS sequence"/>
</dbReference>
<dbReference type="SUPFAM" id="SSF57850">
    <property type="entry name" value="RING/U-box"/>
    <property type="match status" value="1"/>
</dbReference>
<evidence type="ECO:0000256" key="7">
    <source>
        <dbReference type="ARBA" id="ARBA00022833"/>
    </source>
</evidence>
<dbReference type="PANTHER" id="PTHR10782">
    <property type="entry name" value="ZINC FINGER MIZ DOMAIN-CONTAINING PROTEIN"/>
    <property type="match status" value="1"/>
</dbReference>
<dbReference type="Gene3D" id="3.30.40.10">
    <property type="entry name" value="Zinc/RING finger domain, C3HC4 (zinc finger)"/>
    <property type="match status" value="1"/>
</dbReference>
<evidence type="ECO:0000313" key="11">
    <source>
        <dbReference type="EMBL" id="KAF7296222.1"/>
    </source>
</evidence>
<organism evidence="11 12">
    <name type="scientific">Mycena chlorophos</name>
    <name type="common">Agaric fungus</name>
    <name type="synonym">Agaricus chlorophos</name>
    <dbReference type="NCBI Taxonomy" id="658473"/>
    <lineage>
        <taxon>Eukaryota</taxon>
        <taxon>Fungi</taxon>
        <taxon>Dikarya</taxon>
        <taxon>Basidiomycota</taxon>
        <taxon>Agaricomycotina</taxon>
        <taxon>Agaricomycetes</taxon>
        <taxon>Agaricomycetidae</taxon>
        <taxon>Agaricales</taxon>
        <taxon>Marasmiineae</taxon>
        <taxon>Mycenaceae</taxon>
        <taxon>Mycena</taxon>
    </lineage>
</organism>
<dbReference type="InterPro" id="IPR004181">
    <property type="entry name" value="Znf_MIZ"/>
</dbReference>
<dbReference type="Pfam" id="PF14324">
    <property type="entry name" value="PINIT"/>
    <property type="match status" value="1"/>
</dbReference>
<keyword evidence="4" id="KW-0479">Metal-binding</keyword>
<dbReference type="Gene3D" id="2.60.120.780">
    <property type="entry name" value="PINIT domain"/>
    <property type="match status" value="1"/>
</dbReference>
<evidence type="ECO:0000256" key="1">
    <source>
        <dbReference type="ARBA" id="ARBA00004718"/>
    </source>
</evidence>
<evidence type="ECO:0000313" key="12">
    <source>
        <dbReference type="Proteomes" id="UP000613580"/>
    </source>
</evidence>
<evidence type="ECO:0000256" key="6">
    <source>
        <dbReference type="ARBA" id="ARBA00022786"/>
    </source>
</evidence>
<accession>A0A8H6VWA2</accession>
<keyword evidence="3" id="KW-0808">Transferase</keyword>
<gene>
    <name evidence="11" type="ORF">HMN09_01091200</name>
</gene>
<dbReference type="Pfam" id="PF02891">
    <property type="entry name" value="zf-MIZ"/>
    <property type="match status" value="1"/>
</dbReference>
<dbReference type="GO" id="GO:0061665">
    <property type="term" value="F:SUMO ligase activity"/>
    <property type="evidence" value="ECO:0007669"/>
    <property type="project" value="TreeGrafter"/>
</dbReference>
<dbReference type="PANTHER" id="PTHR10782:SF4">
    <property type="entry name" value="TONALLI, ISOFORM E"/>
    <property type="match status" value="1"/>
</dbReference>
<feature type="domain" description="SP-RING-type" evidence="9">
    <location>
        <begin position="381"/>
        <end position="466"/>
    </location>
</feature>
<protein>
    <submittedName>
        <fullName evidence="11">Uncharacterized protein</fullName>
    </submittedName>
</protein>
<evidence type="ECO:0000259" key="10">
    <source>
        <dbReference type="PROSITE" id="PS51466"/>
    </source>
</evidence>
<keyword evidence="6" id="KW-0833">Ubl conjugation pathway</keyword>
<comment type="pathway">
    <text evidence="1">Protein modification; protein sumoylation.</text>
</comment>
<dbReference type="UniPathway" id="UPA00886"/>
<comment type="caution">
    <text evidence="11">The sequence shown here is derived from an EMBL/GenBank/DDBJ whole genome shotgun (WGS) entry which is preliminary data.</text>
</comment>
<dbReference type="GO" id="GO:0016925">
    <property type="term" value="P:protein sumoylation"/>
    <property type="evidence" value="ECO:0007669"/>
    <property type="project" value="UniProtKB-UniPathway"/>
</dbReference>
<comment type="similarity">
    <text evidence="2">Belongs to the PIAS family.</text>
</comment>
<name>A0A8H6VWA2_MYCCL</name>
<dbReference type="InterPro" id="IPR023321">
    <property type="entry name" value="PINIT"/>
</dbReference>
<proteinExistence type="inferred from homology"/>